<dbReference type="InterPro" id="IPR017972">
    <property type="entry name" value="Cyt_P450_CS"/>
</dbReference>
<evidence type="ECO:0000256" key="2">
    <source>
        <dbReference type="ARBA" id="ARBA00010617"/>
    </source>
</evidence>
<gene>
    <name evidence="13" type="ORF">HS088_TW12G00603</name>
</gene>
<dbReference type="GO" id="GO:0016705">
    <property type="term" value="F:oxidoreductase activity, acting on paired donors, with incorporation or reduction of molecular oxygen"/>
    <property type="evidence" value="ECO:0007669"/>
    <property type="project" value="InterPro"/>
</dbReference>
<dbReference type="PANTHER" id="PTHR24282:SF211">
    <property type="entry name" value="CYTOCHROME P450-RELATED"/>
    <property type="match status" value="1"/>
</dbReference>
<dbReference type="EMBL" id="JAAARO010000012">
    <property type="protein sequence ID" value="KAF5739398.1"/>
    <property type="molecule type" value="Genomic_DNA"/>
</dbReference>
<dbReference type="PROSITE" id="PS00086">
    <property type="entry name" value="CYTOCHROME_P450"/>
    <property type="match status" value="1"/>
</dbReference>
<evidence type="ECO:0000256" key="3">
    <source>
        <dbReference type="ARBA" id="ARBA00022617"/>
    </source>
</evidence>
<evidence type="ECO:0000256" key="10">
    <source>
        <dbReference type="ARBA" id="ARBA00023136"/>
    </source>
</evidence>
<dbReference type="PANTHER" id="PTHR24282">
    <property type="entry name" value="CYTOCHROME P450 FAMILY MEMBER"/>
    <property type="match status" value="1"/>
</dbReference>
<evidence type="ECO:0000256" key="1">
    <source>
        <dbReference type="ARBA" id="ARBA00004167"/>
    </source>
</evidence>
<reference evidence="13 14" key="1">
    <citation type="journal article" date="2020" name="Nat. Commun.">
        <title>Genome of Tripterygium wilfordii and identification of cytochrome P450 involved in triptolide biosynthesis.</title>
        <authorList>
            <person name="Tu L."/>
            <person name="Su P."/>
            <person name="Zhang Z."/>
            <person name="Gao L."/>
            <person name="Wang J."/>
            <person name="Hu T."/>
            <person name="Zhou J."/>
            <person name="Zhang Y."/>
            <person name="Zhao Y."/>
            <person name="Liu Y."/>
            <person name="Song Y."/>
            <person name="Tong Y."/>
            <person name="Lu Y."/>
            <person name="Yang J."/>
            <person name="Xu C."/>
            <person name="Jia M."/>
            <person name="Peters R.J."/>
            <person name="Huang L."/>
            <person name="Gao W."/>
        </authorList>
    </citation>
    <scope>NUCLEOTIDE SEQUENCE [LARGE SCALE GENOMIC DNA]</scope>
    <source>
        <strain evidence="14">cv. XIE 37</strain>
        <tissue evidence="13">Leaf</tissue>
    </source>
</reference>
<dbReference type="PRINTS" id="PR00463">
    <property type="entry name" value="EP450I"/>
</dbReference>
<evidence type="ECO:0000256" key="9">
    <source>
        <dbReference type="ARBA" id="ARBA00023033"/>
    </source>
</evidence>
<accession>A0A7J7CZE1</accession>
<dbReference type="GO" id="GO:0005506">
    <property type="term" value="F:iron ion binding"/>
    <property type="evidence" value="ECO:0007669"/>
    <property type="project" value="InterPro"/>
</dbReference>
<dbReference type="GO" id="GO:0004497">
    <property type="term" value="F:monooxygenase activity"/>
    <property type="evidence" value="ECO:0007669"/>
    <property type="project" value="UniProtKB-KW"/>
</dbReference>
<dbReference type="PRINTS" id="PR00385">
    <property type="entry name" value="P450"/>
</dbReference>
<comment type="similarity">
    <text evidence="2 12">Belongs to the cytochrome P450 family.</text>
</comment>
<keyword evidence="10" id="KW-0472">Membrane</keyword>
<name>A0A7J7CZE1_TRIWF</name>
<evidence type="ECO:0000313" key="14">
    <source>
        <dbReference type="Proteomes" id="UP000593562"/>
    </source>
</evidence>
<keyword evidence="7 12" id="KW-0560">Oxidoreductase</keyword>
<dbReference type="FunCoup" id="A0A7J7CZE1">
    <property type="interactions" value="558"/>
</dbReference>
<organism evidence="13 14">
    <name type="scientific">Tripterygium wilfordii</name>
    <name type="common">Thunder God vine</name>
    <dbReference type="NCBI Taxonomy" id="458696"/>
    <lineage>
        <taxon>Eukaryota</taxon>
        <taxon>Viridiplantae</taxon>
        <taxon>Streptophyta</taxon>
        <taxon>Embryophyta</taxon>
        <taxon>Tracheophyta</taxon>
        <taxon>Spermatophyta</taxon>
        <taxon>Magnoliopsida</taxon>
        <taxon>eudicotyledons</taxon>
        <taxon>Gunneridae</taxon>
        <taxon>Pentapetalae</taxon>
        <taxon>rosids</taxon>
        <taxon>fabids</taxon>
        <taxon>Celastrales</taxon>
        <taxon>Celastraceae</taxon>
        <taxon>Tripterygium</taxon>
    </lineage>
</organism>
<keyword evidence="4" id="KW-0812">Transmembrane</keyword>
<evidence type="ECO:0000313" key="13">
    <source>
        <dbReference type="EMBL" id="KAF5739398.1"/>
    </source>
</evidence>
<proteinExistence type="inferred from homology"/>
<evidence type="ECO:0000256" key="4">
    <source>
        <dbReference type="ARBA" id="ARBA00022692"/>
    </source>
</evidence>
<keyword evidence="6" id="KW-1133">Transmembrane helix</keyword>
<dbReference type="InParanoid" id="A0A7J7CZE1"/>
<protein>
    <submittedName>
        <fullName evidence="13">Cytochrome P450 734A1-like protein</fullName>
    </submittedName>
</protein>
<evidence type="ECO:0000256" key="6">
    <source>
        <dbReference type="ARBA" id="ARBA00022989"/>
    </source>
</evidence>
<comment type="subcellular location">
    <subcellularLocation>
        <location evidence="1">Membrane</location>
        <topology evidence="1">Single-pass membrane protein</topology>
    </subcellularLocation>
</comment>
<dbReference type="GO" id="GO:0016020">
    <property type="term" value="C:membrane"/>
    <property type="evidence" value="ECO:0007669"/>
    <property type="project" value="UniProtKB-SubCell"/>
</dbReference>
<evidence type="ECO:0000256" key="12">
    <source>
        <dbReference type="RuleBase" id="RU000461"/>
    </source>
</evidence>
<keyword evidence="8 11" id="KW-0408">Iron</keyword>
<dbReference type="GO" id="GO:0020037">
    <property type="term" value="F:heme binding"/>
    <property type="evidence" value="ECO:0007669"/>
    <property type="project" value="InterPro"/>
</dbReference>
<evidence type="ECO:0000256" key="11">
    <source>
        <dbReference type="PIRSR" id="PIRSR602401-1"/>
    </source>
</evidence>
<evidence type="ECO:0000256" key="7">
    <source>
        <dbReference type="ARBA" id="ARBA00023002"/>
    </source>
</evidence>
<evidence type="ECO:0000256" key="5">
    <source>
        <dbReference type="ARBA" id="ARBA00022723"/>
    </source>
</evidence>
<keyword evidence="9 12" id="KW-0503">Monooxygenase</keyword>
<dbReference type="InterPro" id="IPR050665">
    <property type="entry name" value="Cytochrome_P450_Monooxygen"/>
</dbReference>
<sequence length="504" mass="58011">MQSLLLLLLFLLLIILSKFLLSCIFIPWRIQNHFKRQGISGPGYRPIFGNTAEIRRLFAEAQSKTTSFNHDILHRVVPFYFVWSRLYGNTFLYWFGSRPRLATFDPDLVKEVLMNSSGVFGKVDFNPLSKLLFGEGLVGLDGDKWALHRRIVNRAFSGERVKSWVPDIVASTTKMLDKWEEMRGGREEMEIDVFKELHDLFADLISRTAFGSSYEEGKRIFALQEQQMHLFSQAARNIYIPGFRFLPTKKNRQRWRLDRETRESIWALIKTNNIVESNSRNLLSLLMSAYKNQDGVEETLSIEEVIDECKTFYFAGKETTANLMVWTLILLALNQDWQNKAREEIVRVCGDQGIPVAENLNDLKIVTMILNETLRLYPPAIMLTRQALRNVKLGNLDIPAKTQLFLPLPALHHDTNIWGEDANNFNPRRFSEPRKHMASFFPFGLGPKNCVGQTLAMAKARTVLAMIIKEYSFVVSPTYVHSPMLFVSLQPQYGAQILFSKIGD</sequence>
<keyword evidence="3 11" id="KW-0349">Heme</keyword>
<feature type="binding site" description="axial binding residue" evidence="11">
    <location>
        <position position="450"/>
    </location>
    <ligand>
        <name>heme</name>
        <dbReference type="ChEBI" id="CHEBI:30413"/>
    </ligand>
    <ligandPart>
        <name>Fe</name>
        <dbReference type="ChEBI" id="CHEBI:18248"/>
    </ligandPart>
</feature>
<dbReference type="InterPro" id="IPR001128">
    <property type="entry name" value="Cyt_P450"/>
</dbReference>
<keyword evidence="5 11" id="KW-0479">Metal-binding</keyword>
<dbReference type="InterPro" id="IPR002401">
    <property type="entry name" value="Cyt_P450_E_grp-I"/>
</dbReference>
<dbReference type="Gene3D" id="1.10.630.10">
    <property type="entry name" value="Cytochrome P450"/>
    <property type="match status" value="1"/>
</dbReference>
<dbReference type="AlphaFoldDB" id="A0A7J7CZE1"/>
<evidence type="ECO:0000256" key="8">
    <source>
        <dbReference type="ARBA" id="ARBA00023004"/>
    </source>
</evidence>
<keyword evidence="14" id="KW-1185">Reference proteome</keyword>
<dbReference type="SUPFAM" id="SSF48264">
    <property type="entry name" value="Cytochrome P450"/>
    <property type="match status" value="1"/>
</dbReference>
<dbReference type="Pfam" id="PF00067">
    <property type="entry name" value="p450"/>
    <property type="match status" value="1"/>
</dbReference>
<dbReference type="InterPro" id="IPR036396">
    <property type="entry name" value="Cyt_P450_sf"/>
</dbReference>
<dbReference type="Proteomes" id="UP000593562">
    <property type="component" value="Unassembled WGS sequence"/>
</dbReference>
<comment type="caution">
    <text evidence="13">The sequence shown here is derived from an EMBL/GenBank/DDBJ whole genome shotgun (WGS) entry which is preliminary data.</text>
</comment>
<comment type="cofactor">
    <cofactor evidence="11">
        <name>heme</name>
        <dbReference type="ChEBI" id="CHEBI:30413"/>
    </cofactor>
</comment>
<dbReference type="OrthoDB" id="1470350at2759"/>